<dbReference type="OrthoDB" id="1375870at2"/>
<keyword evidence="2" id="KW-1185">Reference proteome</keyword>
<organism evidence="1 2">
    <name type="scientific">Cecembia rubra</name>
    <dbReference type="NCBI Taxonomy" id="1485585"/>
    <lineage>
        <taxon>Bacteria</taxon>
        <taxon>Pseudomonadati</taxon>
        <taxon>Bacteroidota</taxon>
        <taxon>Cytophagia</taxon>
        <taxon>Cytophagales</taxon>
        <taxon>Cyclobacteriaceae</taxon>
        <taxon>Cecembia</taxon>
    </lineage>
</organism>
<evidence type="ECO:0000313" key="1">
    <source>
        <dbReference type="EMBL" id="PSL04484.1"/>
    </source>
</evidence>
<protein>
    <submittedName>
        <fullName evidence="1">Uncharacterized protein</fullName>
    </submittedName>
</protein>
<sequence length="69" mass="8217">MEIKFQTKEESKQQQREAFLKLEPRERFYSFLDLCENMIKFPVKTTTKISPENFIIGPSTHGKNLETKH</sequence>
<comment type="caution">
    <text evidence="1">The sequence shown here is derived from an EMBL/GenBank/DDBJ whole genome shotgun (WGS) entry which is preliminary data.</text>
</comment>
<proteinExistence type="predicted"/>
<dbReference type="EMBL" id="PYGF01000005">
    <property type="protein sequence ID" value="PSL04484.1"/>
    <property type="molecule type" value="Genomic_DNA"/>
</dbReference>
<evidence type="ECO:0000313" key="2">
    <source>
        <dbReference type="Proteomes" id="UP000240708"/>
    </source>
</evidence>
<dbReference type="RefSeq" id="WP_010609052.1">
    <property type="nucleotide sequence ID" value="NZ_PYGF01000005.1"/>
</dbReference>
<gene>
    <name evidence="1" type="ORF">CLV48_105228</name>
</gene>
<dbReference type="Proteomes" id="UP000240708">
    <property type="component" value="Unassembled WGS sequence"/>
</dbReference>
<dbReference type="AlphaFoldDB" id="A0A2P8E4T5"/>
<accession>A0A2P8E4T5</accession>
<reference evidence="1 2" key="1">
    <citation type="submission" date="2018-03" db="EMBL/GenBank/DDBJ databases">
        <title>Genomic Encyclopedia of Archaeal and Bacterial Type Strains, Phase II (KMG-II): from individual species to whole genera.</title>
        <authorList>
            <person name="Goeker M."/>
        </authorList>
    </citation>
    <scope>NUCLEOTIDE SEQUENCE [LARGE SCALE GENOMIC DNA]</scope>
    <source>
        <strain evidence="1 2">DSM 28057</strain>
    </source>
</reference>
<name>A0A2P8E4T5_9BACT</name>